<comment type="caution">
    <text evidence="2">The sequence shown here is derived from an EMBL/GenBank/DDBJ whole genome shotgun (WGS) entry which is preliminary data.</text>
</comment>
<evidence type="ECO:0000259" key="1">
    <source>
        <dbReference type="Pfam" id="PF00535"/>
    </source>
</evidence>
<dbReference type="InterPro" id="IPR001173">
    <property type="entry name" value="Glyco_trans_2-like"/>
</dbReference>
<evidence type="ECO:0000313" key="2">
    <source>
        <dbReference type="EMBL" id="MFD1784533.1"/>
    </source>
</evidence>
<dbReference type="Gene3D" id="3.90.550.10">
    <property type="entry name" value="Spore Coat Polysaccharide Biosynthesis Protein SpsA, Chain A"/>
    <property type="match status" value="1"/>
</dbReference>
<feature type="domain" description="Glycosyltransferase 2-like" evidence="1">
    <location>
        <begin position="118"/>
        <end position="226"/>
    </location>
</feature>
<dbReference type="RefSeq" id="WP_377283520.1">
    <property type="nucleotide sequence ID" value="NZ_JBHRSI010000009.1"/>
</dbReference>
<reference evidence="3" key="1">
    <citation type="journal article" date="2019" name="Int. J. Syst. Evol. Microbiol.">
        <title>The Global Catalogue of Microorganisms (GCM) 10K type strain sequencing project: providing services to taxonomists for standard genome sequencing and annotation.</title>
        <authorList>
            <consortium name="The Broad Institute Genomics Platform"/>
            <consortium name="The Broad Institute Genome Sequencing Center for Infectious Disease"/>
            <person name="Wu L."/>
            <person name="Ma J."/>
        </authorList>
    </citation>
    <scope>NUCLEOTIDE SEQUENCE [LARGE SCALE GENOMIC DNA]</scope>
    <source>
        <strain evidence="3">DFY28</strain>
    </source>
</reference>
<accession>A0ABW4N387</accession>
<dbReference type="PANTHER" id="PTHR43685">
    <property type="entry name" value="GLYCOSYLTRANSFERASE"/>
    <property type="match status" value="1"/>
</dbReference>
<gene>
    <name evidence="2" type="ORF">ACFSC0_14090</name>
</gene>
<dbReference type="InterPro" id="IPR029044">
    <property type="entry name" value="Nucleotide-diphossugar_trans"/>
</dbReference>
<dbReference type="PANTHER" id="PTHR43685:SF2">
    <property type="entry name" value="GLYCOSYLTRANSFERASE 2-LIKE DOMAIN-CONTAINING PROTEIN"/>
    <property type="match status" value="1"/>
</dbReference>
<dbReference type="EMBL" id="JBHUEY010000001">
    <property type="protein sequence ID" value="MFD1784533.1"/>
    <property type="molecule type" value="Genomic_DNA"/>
</dbReference>
<dbReference type="Proteomes" id="UP001597237">
    <property type="component" value="Unassembled WGS sequence"/>
</dbReference>
<protein>
    <submittedName>
        <fullName evidence="2">Glycosyltransferase family 2 protein</fullName>
    </submittedName>
</protein>
<evidence type="ECO:0000313" key="3">
    <source>
        <dbReference type="Proteomes" id="UP001597237"/>
    </source>
</evidence>
<proteinExistence type="predicted"/>
<dbReference type="Pfam" id="PF00535">
    <property type="entry name" value="Glycos_transf_2"/>
    <property type="match status" value="1"/>
</dbReference>
<dbReference type="CDD" id="cd00761">
    <property type="entry name" value="Glyco_tranf_GTA_type"/>
    <property type="match status" value="1"/>
</dbReference>
<organism evidence="2 3">
    <name type="scientific">Phenylobacterium terrae</name>
    <dbReference type="NCBI Taxonomy" id="2665495"/>
    <lineage>
        <taxon>Bacteria</taxon>
        <taxon>Pseudomonadati</taxon>
        <taxon>Pseudomonadota</taxon>
        <taxon>Alphaproteobacteria</taxon>
        <taxon>Caulobacterales</taxon>
        <taxon>Caulobacteraceae</taxon>
        <taxon>Phenylobacterium</taxon>
    </lineage>
</organism>
<name>A0ABW4N387_9CAUL</name>
<dbReference type="SUPFAM" id="SSF53448">
    <property type="entry name" value="Nucleotide-diphospho-sugar transferases"/>
    <property type="match status" value="1"/>
</dbReference>
<keyword evidence="3" id="KW-1185">Reference proteome</keyword>
<dbReference type="InterPro" id="IPR050834">
    <property type="entry name" value="Glycosyltransf_2"/>
</dbReference>
<sequence>MPPAPAALRRRLWLLTLWVQARFATLFYILRTCGLRPGRIHRAWRRTREIRPLLDPGFYDLVRPRPGVVSPYWDYVLSGEALQTPLRPRSLGHDPRRAPAQARALLGLSAGATDCRFSVIIPTRDRAALVPEAIGSVLRQTVSDAEVLVVDDASRDGTEAVLRDRFASEIETGRLRLLRGEGRGPAAARNVGLAAARGLYVAYLDSDNVWAPEHLELHAAALERGLASSSRAVGRAPLTAQELSRAWQLQRGVLDMNGFAHERALVDRLGGFDERLNRLEDWDFILRMTRASPAQIIERETYLYRIQPDSVSIRNPLVSNRDRVMRNHALERGLIGLEPLRVVLGSCAAATPVGRRLAALPADGAETPGGQVVIAAPGDLATLDLGPADSLVYLGAAPPPAVRHLVAATIAEAGELDLPRLAPGELGLWGAELAEARRDHQPEAASVH</sequence>